<dbReference type="CDD" id="cd02027">
    <property type="entry name" value="APSK"/>
    <property type="match status" value="1"/>
</dbReference>
<keyword evidence="1 3" id="KW-0808">Transferase</keyword>
<evidence type="ECO:0000259" key="2">
    <source>
        <dbReference type="Pfam" id="PF01583"/>
    </source>
</evidence>
<gene>
    <name evidence="3" type="ORF">AWB64_02664</name>
</gene>
<keyword evidence="3" id="KW-0418">Kinase</keyword>
<dbReference type="InterPro" id="IPR050512">
    <property type="entry name" value="Sulf_AdTrans/APS_kinase"/>
</dbReference>
<dbReference type="GO" id="GO:0004781">
    <property type="term" value="F:sulfate adenylyltransferase (ATP) activity"/>
    <property type="evidence" value="ECO:0007669"/>
    <property type="project" value="TreeGrafter"/>
</dbReference>
<dbReference type="AlphaFoldDB" id="A0A158GEG1"/>
<dbReference type="PANTHER" id="PTHR42700:SF1">
    <property type="entry name" value="SULFATE ADENYLYLTRANSFERASE"/>
    <property type="match status" value="1"/>
</dbReference>
<sequence length="102" mass="11042">MADAGLLVLVCAVSPFAADRKLARIIAGPHRFVEVHVHVPAAVAERRDPKGLYKLARQGAIKNFTGIDSPYEEPLNPDVRIDTTQCSIADATALITDLLIHD</sequence>
<dbReference type="EMBL" id="FCOC02000006">
    <property type="protein sequence ID" value="SAL30303.1"/>
    <property type="molecule type" value="Genomic_DNA"/>
</dbReference>
<feature type="domain" description="APS kinase" evidence="2">
    <location>
        <begin position="1"/>
        <end position="82"/>
    </location>
</feature>
<keyword evidence="3" id="KW-0548">Nucleotidyltransferase</keyword>
<dbReference type="GO" id="GO:0005737">
    <property type="term" value="C:cytoplasm"/>
    <property type="evidence" value="ECO:0007669"/>
    <property type="project" value="TreeGrafter"/>
</dbReference>
<dbReference type="InterPro" id="IPR027417">
    <property type="entry name" value="P-loop_NTPase"/>
</dbReference>
<dbReference type="Proteomes" id="UP000054893">
    <property type="component" value="Unassembled WGS sequence"/>
</dbReference>
<evidence type="ECO:0000313" key="4">
    <source>
        <dbReference type="Proteomes" id="UP000054893"/>
    </source>
</evidence>
<name>A0A158GEG1_CABSO</name>
<accession>A0A158GEG1</accession>
<dbReference type="Gene3D" id="3.40.50.300">
    <property type="entry name" value="P-loop containing nucleotide triphosphate hydrolases"/>
    <property type="match status" value="1"/>
</dbReference>
<dbReference type="PANTHER" id="PTHR42700">
    <property type="entry name" value="SULFATE ADENYLYLTRANSFERASE"/>
    <property type="match status" value="1"/>
</dbReference>
<organism evidence="3 4">
    <name type="scientific">Caballeronia sordidicola</name>
    <name type="common">Burkholderia sordidicola</name>
    <dbReference type="NCBI Taxonomy" id="196367"/>
    <lineage>
        <taxon>Bacteria</taxon>
        <taxon>Pseudomonadati</taxon>
        <taxon>Pseudomonadota</taxon>
        <taxon>Betaproteobacteria</taxon>
        <taxon>Burkholderiales</taxon>
        <taxon>Burkholderiaceae</taxon>
        <taxon>Caballeronia</taxon>
    </lineage>
</organism>
<protein>
    <submittedName>
        <fullName evidence="3">Bifunctional sulfate adenylyltransferase subunit 1/adenylylsulfate kinase protein</fullName>
    </submittedName>
</protein>
<evidence type="ECO:0000256" key="1">
    <source>
        <dbReference type="ARBA" id="ARBA00022679"/>
    </source>
</evidence>
<dbReference type="GO" id="GO:0010134">
    <property type="term" value="P:sulfate assimilation via adenylyl sulfate reduction"/>
    <property type="evidence" value="ECO:0007669"/>
    <property type="project" value="TreeGrafter"/>
</dbReference>
<dbReference type="GO" id="GO:0019379">
    <property type="term" value="P:sulfate assimilation, phosphoadenylyl sulfate reduction by phosphoadenylyl-sulfate reductase (thioredoxin)"/>
    <property type="evidence" value="ECO:0007669"/>
    <property type="project" value="TreeGrafter"/>
</dbReference>
<reference evidence="3 4" key="1">
    <citation type="submission" date="2016-01" db="EMBL/GenBank/DDBJ databases">
        <authorList>
            <person name="Oliw E.H."/>
        </authorList>
    </citation>
    <scope>NUCLEOTIDE SEQUENCE [LARGE SCALE GENOMIC DNA]</scope>
    <source>
        <strain evidence="3">LMG 22029</strain>
    </source>
</reference>
<dbReference type="InterPro" id="IPR059117">
    <property type="entry name" value="APS_kinase_dom"/>
</dbReference>
<evidence type="ECO:0000313" key="3">
    <source>
        <dbReference type="EMBL" id="SAL30303.1"/>
    </source>
</evidence>
<proteinExistence type="predicted"/>
<dbReference type="GO" id="GO:0005524">
    <property type="term" value="F:ATP binding"/>
    <property type="evidence" value="ECO:0007669"/>
    <property type="project" value="InterPro"/>
</dbReference>
<dbReference type="SUPFAM" id="SSF52540">
    <property type="entry name" value="P-loop containing nucleoside triphosphate hydrolases"/>
    <property type="match status" value="1"/>
</dbReference>
<dbReference type="GO" id="GO:0004020">
    <property type="term" value="F:adenylylsulfate kinase activity"/>
    <property type="evidence" value="ECO:0007669"/>
    <property type="project" value="UniProtKB-EC"/>
</dbReference>
<dbReference type="Pfam" id="PF01583">
    <property type="entry name" value="APS_kinase"/>
    <property type="match status" value="1"/>
</dbReference>